<feature type="region of interest" description="Disordered" evidence="1">
    <location>
        <begin position="1"/>
        <end position="38"/>
    </location>
</feature>
<sequence>MPRRRYGSPPPRTTLPARRPPPPTTVPAHPPVAPKQPGLMGQMAATAGGVAVGHVVGSAITGALSGGGGQPAAQQPAAQQPYATQPAQYQQNPCQYQIDELIRCTQGQQDITLCTGFSDALKECSRTYGLLP</sequence>
<comment type="caution">
    <text evidence="2">The sequence shown here is derived from an EMBL/GenBank/DDBJ whole genome shotgun (WGS) entry which is preliminary data.</text>
</comment>
<evidence type="ECO:0000313" key="2">
    <source>
        <dbReference type="EMBL" id="THD20582.1"/>
    </source>
</evidence>
<feature type="region of interest" description="Disordered" evidence="1">
    <location>
        <begin position="62"/>
        <end position="84"/>
    </location>
</feature>
<dbReference type="EMBL" id="JXXN02004445">
    <property type="protein sequence ID" value="THD20582.1"/>
    <property type="molecule type" value="Genomic_DNA"/>
</dbReference>
<feature type="compositionally biased region" description="Low complexity" evidence="1">
    <location>
        <begin position="71"/>
        <end position="84"/>
    </location>
</feature>
<proteinExistence type="predicted"/>
<dbReference type="AlphaFoldDB" id="A0A2H1BY90"/>
<name>A0A2H1BY90_FASHE</name>
<dbReference type="Proteomes" id="UP000230066">
    <property type="component" value="Unassembled WGS sequence"/>
</dbReference>
<gene>
    <name evidence="2" type="ORF">D915_008613</name>
</gene>
<dbReference type="GO" id="GO:0005634">
    <property type="term" value="C:nucleus"/>
    <property type="evidence" value="ECO:0007669"/>
    <property type="project" value="TreeGrafter"/>
</dbReference>
<dbReference type="PANTHER" id="PTHR13523:SF2">
    <property type="entry name" value="COILED-COIL-HELIX-COILED-COIL-HELIX DOMAIN CONTAINING 2, ISOFORM A-RELATED"/>
    <property type="match status" value="1"/>
</dbReference>
<feature type="compositionally biased region" description="Pro residues" evidence="1">
    <location>
        <begin position="8"/>
        <end position="34"/>
    </location>
</feature>
<protein>
    <submittedName>
        <fullName evidence="2">Mitochondrial coiled-coil-helix-coiled-coil-helix domain-containing protein 2</fullName>
    </submittedName>
</protein>
<reference evidence="2" key="1">
    <citation type="submission" date="2019-03" db="EMBL/GenBank/DDBJ databases">
        <title>Improved annotation for the trematode Fasciola hepatica.</title>
        <authorList>
            <person name="Choi Y.-J."/>
            <person name="Martin J."/>
            <person name="Mitreva M."/>
        </authorList>
    </citation>
    <scope>NUCLEOTIDE SEQUENCE [LARGE SCALE GENOMIC DNA]</scope>
</reference>
<evidence type="ECO:0000313" key="3">
    <source>
        <dbReference type="Proteomes" id="UP000230066"/>
    </source>
</evidence>
<evidence type="ECO:0000256" key="1">
    <source>
        <dbReference type="SAM" id="MobiDB-lite"/>
    </source>
</evidence>
<organism evidence="2 3">
    <name type="scientific">Fasciola hepatica</name>
    <name type="common">Liver fluke</name>
    <dbReference type="NCBI Taxonomy" id="6192"/>
    <lineage>
        <taxon>Eukaryota</taxon>
        <taxon>Metazoa</taxon>
        <taxon>Spiralia</taxon>
        <taxon>Lophotrochozoa</taxon>
        <taxon>Platyhelminthes</taxon>
        <taxon>Trematoda</taxon>
        <taxon>Digenea</taxon>
        <taxon>Plagiorchiida</taxon>
        <taxon>Echinostomata</taxon>
        <taxon>Echinostomatoidea</taxon>
        <taxon>Fasciolidae</taxon>
        <taxon>Fasciola</taxon>
    </lineage>
</organism>
<dbReference type="InterPro" id="IPR055304">
    <property type="entry name" value="CHCHD2/10-like"/>
</dbReference>
<dbReference type="GO" id="GO:0007005">
    <property type="term" value="P:mitochondrion organization"/>
    <property type="evidence" value="ECO:0007669"/>
    <property type="project" value="InterPro"/>
</dbReference>
<accession>A0A2H1BY90</accession>
<keyword evidence="3" id="KW-1185">Reference proteome</keyword>
<dbReference type="PANTHER" id="PTHR13523">
    <property type="entry name" value="COILED-COIL-HELIX-COILED-COIL-HELIX DOMAIN CONTAINING 2/NUR77"/>
    <property type="match status" value="1"/>
</dbReference>
<dbReference type="GO" id="GO:0005739">
    <property type="term" value="C:mitochondrion"/>
    <property type="evidence" value="ECO:0007669"/>
    <property type="project" value="TreeGrafter"/>
</dbReference>